<proteinExistence type="predicted"/>
<gene>
    <name evidence="1" type="ORF">KOW79_017668</name>
</gene>
<accession>A0A9D3NB37</accession>
<name>A0A9D3NB37_9TELE</name>
<protein>
    <submittedName>
        <fullName evidence="1">Uncharacterized protein</fullName>
    </submittedName>
</protein>
<comment type="caution">
    <text evidence="1">The sequence shown here is derived from an EMBL/GenBank/DDBJ whole genome shotgun (WGS) entry which is preliminary data.</text>
</comment>
<sequence length="79" mass="9043">MNLWPCRCPNGSRTRFPPFKDVADAPAYCNWKQTLRNLEWTHRCPPHADAHGLSWIVLKKGGIIDMVEITQIENLLLSA</sequence>
<evidence type="ECO:0000313" key="1">
    <source>
        <dbReference type="EMBL" id="KAG7319194.1"/>
    </source>
</evidence>
<evidence type="ECO:0000313" key="2">
    <source>
        <dbReference type="Proteomes" id="UP000824219"/>
    </source>
</evidence>
<organism evidence="1 2">
    <name type="scientific">Hemibagrus wyckioides</name>
    <dbReference type="NCBI Taxonomy" id="337641"/>
    <lineage>
        <taxon>Eukaryota</taxon>
        <taxon>Metazoa</taxon>
        <taxon>Chordata</taxon>
        <taxon>Craniata</taxon>
        <taxon>Vertebrata</taxon>
        <taxon>Euteleostomi</taxon>
        <taxon>Actinopterygii</taxon>
        <taxon>Neopterygii</taxon>
        <taxon>Teleostei</taxon>
        <taxon>Ostariophysi</taxon>
        <taxon>Siluriformes</taxon>
        <taxon>Bagridae</taxon>
        <taxon>Hemibagrus</taxon>
    </lineage>
</organism>
<keyword evidence="2" id="KW-1185">Reference proteome</keyword>
<dbReference type="EMBL" id="JAHKSW010000021">
    <property type="protein sequence ID" value="KAG7319194.1"/>
    <property type="molecule type" value="Genomic_DNA"/>
</dbReference>
<dbReference type="AlphaFoldDB" id="A0A9D3NB37"/>
<reference evidence="1 2" key="1">
    <citation type="submission" date="2021-06" db="EMBL/GenBank/DDBJ databases">
        <title>Chromosome-level genome assembly of the red-tail catfish (Hemibagrus wyckioides).</title>
        <authorList>
            <person name="Shao F."/>
        </authorList>
    </citation>
    <scope>NUCLEOTIDE SEQUENCE [LARGE SCALE GENOMIC DNA]</scope>
    <source>
        <strain evidence="1">EC202008001</strain>
        <tissue evidence="1">Blood</tissue>
    </source>
</reference>
<dbReference type="Proteomes" id="UP000824219">
    <property type="component" value="Linkage Group LG21"/>
</dbReference>